<dbReference type="Proteomes" id="UP000324222">
    <property type="component" value="Unassembled WGS sequence"/>
</dbReference>
<accession>A0A5B7HKZ4</accession>
<comment type="caution">
    <text evidence="2">The sequence shown here is derived from an EMBL/GenBank/DDBJ whole genome shotgun (WGS) entry which is preliminary data.</text>
</comment>
<dbReference type="EMBL" id="VSRR010029118">
    <property type="protein sequence ID" value="MPC69264.1"/>
    <property type="molecule type" value="Genomic_DNA"/>
</dbReference>
<feature type="compositionally biased region" description="Polar residues" evidence="1">
    <location>
        <begin position="1"/>
        <end position="10"/>
    </location>
</feature>
<evidence type="ECO:0000313" key="3">
    <source>
        <dbReference type="Proteomes" id="UP000324222"/>
    </source>
</evidence>
<feature type="region of interest" description="Disordered" evidence="1">
    <location>
        <begin position="1"/>
        <end position="21"/>
    </location>
</feature>
<organism evidence="2 3">
    <name type="scientific">Portunus trituberculatus</name>
    <name type="common">Swimming crab</name>
    <name type="synonym">Neptunus trituberculatus</name>
    <dbReference type="NCBI Taxonomy" id="210409"/>
    <lineage>
        <taxon>Eukaryota</taxon>
        <taxon>Metazoa</taxon>
        <taxon>Ecdysozoa</taxon>
        <taxon>Arthropoda</taxon>
        <taxon>Crustacea</taxon>
        <taxon>Multicrustacea</taxon>
        <taxon>Malacostraca</taxon>
        <taxon>Eumalacostraca</taxon>
        <taxon>Eucarida</taxon>
        <taxon>Decapoda</taxon>
        <taxon>Pleocyemata</taxon>
        <taxon>Brachyura</taxon>
        <taxon>Eubrachyura</taxon>
        <taxon>Portunoidea</taxon>
        <taxon>Portunidae</taxon>
        <taxon>Portuninae</taxon>
        <taxon>Portunus</taxon>
    </lineage>
</organism>
<sequence length="122" mass="13992">MNTNNMTTITPHARDSHEGSSSKGVMTWVFCSPEEHTDRLHPTKPLGTTQREVKELSHGQLMCFCIMKVSPIFALPSRVESSIMTSENHQDCKKTDHIFLRLRQTSSCICFRKNENKKIEKI</sequence>
<keyword evidence="3" id="KW-1185">Reference proteome</keyword>
<name>A0A5B7HKZ4_PORTR</name>
<dbReference type="AlphaFoldDB" id="A0A5B7HKZ4"/>
<evidence type="ECO:0000256" key="1">
    <source>
        <dbReference type="SAM" id="MobiDB-lite"/>
    </source>
</evidence>
<proteinExistence type="predicted"/>
<evidence type="ECO:0000313" key="2">
    <source>
        <dbReference type="EMBL" id="MPC69264.1"/>
    </source>
</evidence>
<gene>
    <name evidence="2" type="ORF">E2C01_063481</name>
</gene>
<protein>
    <submittedName>
        <fullName evidence="2">Uncharacterized protein</fullName>
    </submittedName>
</protein>
<reference evidence="2 3" key="1">
    <citation type="submission" date="2019-05" db="EMBL/GenBank/DDBJ databases">
        <title>Another draft genome of Portunus trituberculatus and its Hox gene families provides insights of decapod evolution.</title>
        <authorList>
            <person name="Jeong J.-H."/>
            <person name="Song I."/>
            <person name="Kim S."/>
            <person name="Choi T."/>
            <person name="Kim D."/>
            <person name="Ryu S."/>
            <person name="Kim W."/>
        </authorList>
    </citation>
    <scope>NUCLEOTIDE SEQUENCE [LARGE SCALE GENOMIC DNA]</scope>
    <source>
        <tissue evidence="2">Muscle</tissue>
    </source>
</reference>